<dbReference type="PANTHER" id="PTHR10165">
    <property type="entry name" value="LIPID PHOSPHATE PHOSPHATASE"/>
    <property type="match status" value="1"/>
</dbReference>
<protein>
    <recommendedName>
        <fullName evidence="7">Phosphatidic acid phosphatase type 2/haloperoxidase domain-containing protein</fullName>
    </recommendedName>
</protein>
<feature type="transmembrane region" description="Helical" evidence="6">
    <location>
        <begin position="170"/>
        <end position="191"/>
    </location>
</feature>
<feature type="transmembrane region" description="Helical" evidence="6">
    <location>
        <begin position="203"/>
        <end position="219"/>
    </location>
</feature>
<gene>
    <name evidence="8" type="ORF">SPRG_12555</name>
</gene>
<keyword evidence="4 6" id="KW-1133">Transmembrane helix</keyword>
<evidence type="ECO:0000256" key="5">
    <source>
        <dbReference type="ARBA" id="ARBA00023136"/>
    </source>
</evidence>
<dbReference type="STRING" id="695850.A0A067C0D6"/>
<evidence type="ECO:0000256" key="6">
    <source>
        <dbReference type="SAM" id="Phobius"/>
    </source>
</evidence>
<dbReference type="KEGG" id="spar:SPRG_12555"/>
<dbReference type="GO" id="GO:0046839">
    <property type="term" value="P:phospholipid dephosphorylation"/>
    <property type="evidence" value="ECO:0007669"/>
    <property type="project" value="TreeGrafter"/>
</dbReference>
<evidence type="ECO:0000256" key="3">
    <source>
        <dbReference type="ARBA" id="ARBA00022692"/>
    </source>
</evidence>
<dbReference type="AlphaFoldDB" id="A0A067C0D6"/>
<dbReference type="SMART" id="SM00014">
    <property type="entry name" value="acidPPc"/>
    <property type="match status" value="1"/>
</dbReference>
<proteinExistence type="inferred from homology"/>
<dbReference type="InterPro" id="IPR036938">
    <property type="entry name" value="PAP2/HPO_sf"/>
</dbReference>
<keyword evidence="3 6" id="KW-0812">Transmembrane</keyword>
<organism evidence="8 9">
    <name type="scientific">Saprolegnia parasitica (strain CBS 223.65)</name>
    <dbReference type="NCBI Taxonomy" id="695850"/>
    <lineage>
        <taxon>Eukaryota</taxon>
        <taxon>Sar</taxon>
        <taxon>Stramenopiles</taxon>
        <taxon>Oomycota</taxon>
        <taxon>Saprolegniomycetes</taxon>
        <taxon>Saprolegniales</taxon>
        <taxon>Saprolegniaceae</taxon>
        <taxon>Saprolegnia</taxon>
    </lineage>
</organism>
<dbReference type="SUPFAM" id="SSF48317">
    <property type="entry name" value="Acid phosphatase/Vanadium-dependent haloperoxidase"/>
    <property type="match status" value="1"/>
</dbReference>
<dbReference type="GO" id="GO:0016020">
    <property type="term" value="C:membrane"/>
    <property type="evidence" value="ECO:0007669"/>
    <property type="project" value="UniProtKB-SubCell"/>
</dbReference>
<evidence type="ECO:0000256" key="1">
    <source>
        <dbReference type="ARBA" id="ARBA00004141"/>
    </source>
</evidence>
<name>A0A067C0D6_SAPPC</name>
<comment type="similarity">
    <text evidence="2">Belongs to the PA-phosphatase related phosphoesterase family.</text>
</comment>
<dbReference type="Gene3D" id="1.20.144.10">
    <property type="entry name" value="Phosphatidic acid phosphatase type 2/haloperoxidase"/>
    <property type="match status" value="1"/>
</dbReference>
<reference evidence="8 9" key="1">
    <citation type="journal article" date="2013" name="PLoS Genet.">
        <title>Distinctive expansion of potential virulence genes in the genome of the oomycete fish pathogen Saprolegnia parasitica.</title>
        <authorList>
            <person name="Jiang R.H."/>
            <person name="de Bruijn I."/>
            <person name="Haas B.J."/>
            <person name="Belmonte R."/>
            <person name="Lobach L."/>
            <person name="Christie J."/>
            <person name="van den Ackerveken G."/>
            <person name="Bottin A."/>
            <person name="Bulone V."/>
            <person name="Diaz-Moreno S.M."/>
            <person name="Dumas B."/>
            <person name="Fan L."/>
            <person name="Gaulin E."/>
            <person name="Govers F."/>
            <person name="Grenville-Briggs L.J."/>
            <person name="Horner N.R."/>
            <person name="Levin J.Z."/>
            <person name="Mammella M."/>
            <person name="Meijer H.J."/>
            <person name="Morris P."/>
            <person name="Nusbaum C."/>
            <person name="Oome S."/>
            <person name="Phillips A.J."/>
            <person name="van Rooyen D."/>
            <person name="Rzeszutek E."/>
            <person name="Saraiva M."/>
            <person name="Secombes C.J."/>
            <person name="Seidl M.F."/>
            <person name="Snel B."/>
            <person name="Stassen J.H."/>
            <person name="Sykes S."/>
            <person name="Tripathy S."/>
            <person name="van den Berg H."/>
            <person name="Vega-Arreguin J.C."/>
            <person name="Wawra S."/>
            <person name="Young S.K."/>
            <person name="Zeng Q."/>
            <person name="Dieguez-Uribeondo J."/>
            <person name="Russ C."/>
            <person name="Tyler B.M."/>
            <person name="van West P."/>
        </authorList>
    </citation>
    <scope>NUCLEOTIDE SEQUENCE [LARGE SCALE GENOMIC DNA]</scope>
    <source>
        <strain evidence="8 9">CBS 223.65</strain>
    </source>
</reference>
<evidence type="ECO:0000313" key="8">
    <source>
        <dbReference type="EMBL" id="KDO22575.1"/>
    </source>
</evidence>
<dbReference type="Proteomes" id="UP000030745">
    <property type="component" value="Unassembled WGS sequence"/>
</dbReference>
<feature type="transmembrane region" description="Helical" evidence="6">
    <location>
        <begin position="16"/>
        <end position="35"/>
    </location>
</feature>
<feature type="transmembrane region" description="Helical" evidence="6">
    <location>
        <begin position="100"/>
        <end position="119"/>
    </location>
</feature>
<comment type="subcellular location">
    <subcellularLocation>
        <location evidence="1">Membrane</location>
        <topology evidence="1">Multi-pass membrane protein</topology>
    </subcellularLocation>
</comment>
<dbReference type="EMBL" id="KK583266">
    <property type="protein sequence ID" value="KDO22575.1"/>
    <property type="molecule type" value="Genomic_DNA"/>
</dbReference>
<evidence type="ECO:0000313" key="9">
    <source>
        <dbReference type="Proteomes" id="UP000030745"/>
    </source>
</evidence>
<evidence type="ECO:0000259" key="7">
    <source>
        <dbReference type="SMART" id="SM00014"/>
    </source>
</evidence>
<feature type="domain" description="Phosphatidic acid phosphatase type 2/haloperoxidase" evidence="7">
    <location>
        <begin position="101"/>
        <end position="246"/>
    </location>
</feature>
<dbReference type="Pfam" id="PF01569">
    <property type="entry name" value="PAP2"/>
    <property type="match status" value="1"/>
</dbReference>
<dbReference type="OrthoDB" id="10030083at2759"/>
<dbReference type="GO" id="GO:0008195">
    <property type="term" value="F:phosphatidate phosphatase activity"/>
    <property type="evidence" value="ECO:0007669"/>
    <property type="project" value="TreeGrafter"/>
</dbReference>
<keyword evidence="9" id="KW-1185">Reference proteome</keyword>
<dbReference type="RefSeq" id="XP_012206691.1">
    <property type="nucleotide sequence ID" value="XM_012351301.1"/>
</dbReference>
<evidence type="ECO:0000256" key="2">
    <source>
        <dbReference type="ARBA" id="ARBA00008816"/>
    </source>
</evidence>
<accession>A0A067C0D6</accession>
<dbReference type="PANTHER" id="PTHR10165:SF35">
    <property type="entry name" value="RE23632P"/>
    <property type="match status" value="1"/>
</dbReference>
<dbReference type="VEuPathDB" id="FungiDB:SPRG_12555"/>
<dbReference type="GeneID" id="24134503"/>
<evidence type="ECO:0000256" key="4">
    <source>
        <dbReference type="ARBA" id="ARBA00022989"/>
    </source>
</evidence>
<dbReference type="InterPro" id="IPR043216">
    <property type="entry name" value="PAP-like"/>
</dbReference>
<feature type="transmembrane region" description="Helical" evidence="6">
    <location>
        <begin position="68"/>
        <end position="88"/>
    </location>
</feature>
<feature type="transmembrane region" description="Helical" evidence="6">
    <location>
        <begin position="231"/>
        <end position="253"/>
    </location>
</feature>
<dbReference type="OMA" id="RRRAICH"/>
<keyword evidence="5 6" id="KW-0472">Membrane</keyword>
<dbReference type="GO" id="GO:0006644">
    <property type="term" value="P:phospholipid metabolic process"/>
    <property type="evidence" value="ECO:0007669"/>
    <property type="project" value="InterPro"/>
</dbReference>
<sequence>MASWAERARTYRAGDFAATLVVLAVAMTISSFGLFRRDIPVLTLPLNATSSLFLRDPSLNLKMRKEQVSPIVCMVLAYVLPLLVHAVVQWKHRIANDTRDFVLSLLLSGTLTQLITNIVKSLAGRFRPSFYDMCDWNTEILWDGVANLCRNAAGEAQGRKSFPSGHSSTAFSGLCFLSLYLLGRAGVATFARGTRSMLSAAKLFGACLPLLLATWIALTRSQDNWHHYSDIAVGALIGIASAFVAHAFNYAAVCSPENAGLPLETCFADQEGTLQEPLHKDNDASEC</sequence>
<dbReference type="InterPro" id="IPR000326">
    <property type="entry name" value="PAP2/HPO"/>
</dbReference>